<evidence type="ECO:0000313" key="3">
    <source>
        <dbReference type="Proteomes" id="UP000033123"/>
    </source>
</evidence>
<feature type="transmembrane region" description="Helical" evidence="1">
    <location>
        <begin position="218"/>
        <end position="236"/>
    </location>
</feature>
<proteinExistence type="predicted"/>
<dbReference type="HOGENOM" id="CLU_1017856_0_0_2"/>
<reference evidence="2 3" key="1">
    <citation type="submission" date="2014-07" db="EMBL/GenBank/DDBJ databases">
        <title>Methanogenic archaea and the global carbon cycle.</title>
        <authorList>
            <person name="Henriksen J.R."/>
            <person name="Luke J."/>
            <person name="Reinhart S."/>
            <person name="Benedict M.N."/>
            <person name="Youngblut N.D."/>
            <person name="Metcalf M.E."/>
            <person name="Whitaker R.J."/>
            <person name="Metcalf W.W."/>
        </authorList>
    </citation>
    <scope>NUCLEOTIDE SEQUENCE [LARGE SCALE GENOMIC DNA]</scope>
    <source>
        <strain evidence="2 3">C2J</strain>
    </source>
</reference>
<protein>
    <recommendedName>
        <fullName evidence="4">Zona occludens toxin N-terminal domain-containing protein</fullName>
    </recommendedName>
</protein>
<feature type="transmembrane region" description="Helical" evidence="1">
    <location>
        <begin position="248"/>
        <end position="267"/>
    </location>
</feature>
<dbReference type="Gene3D" id="3.40.50.300">
    <property type="entry name" value="P-loop containing nucleotide triphosphate hydrolases"/>
    <property type="match status" value="1"/>
</dbReference>
<dbReference type="GeneID" id="24872021"/>
<accession>A0A0E3PN55</accession>
<dbReference type="RefSeq" id="WP_048183049.1">
    <property type="nucleotide sequence ID" value="NZ_CP009508.1"/>
</dbReference>
<sequence>MFYRVIPGTYCIQGPVRSGKTKVAVELTNHLLAMGVPTFSNFPLWDPKTGHVAYKYVPEKRHLLQDCVVLLDEAWGLGLKADDYRKIDPLDEEFFRKAGQNGVIIMVISQTAALKVIRECANMFIDCKCLHLPVTGMKKGKDGKPQLKGGYPLYFVHRFRQRYESKTILFTKKGFFNRYIGSCYNHLAWRNTEKLNYDDFEKWEPQNFKPFIPLRVHIWVWSYSILYVGLWFYTFGFFKDYKKWDKSLILAVIVVWIGIILSVWWYYNDLQNY</sequence>
<dbReference type="Proteomes" id="UP000033123">
    <property type="component" value="Chromosome"/>
</dbReference>
<dbReference type="AlphaFoldDB" id="A0A0E3PN55"/>
<keyword evidence="1" id="KW-0472">Membrane</keyword>
<dbReference type="KEGG" id="msj:MSSAC_2387"/>
<gene>
    <name evidence="2" type="ORF">MSSAC_2387</name>
</gene>
<name>A0A0E3PN55_9EURY</name>
<dbReference type="EMBL" id="CP009508">
    <property type="protein sequence ID" value="AKB36977.1"/>
    <property type="molecule type" value="Genomic_DNA"/>
</dbReference>
<evidence type="ECO:0000313" key="2">
    <source>
        <dbReference type="EMBL" id="AKB36977.1"/>
    </source>
</evidence>
<organism evidence="2 3">
    <name type="scientific">Methanosarcina siciliae C2J</name>
    <dbReference type="NCBI Taxonomy" id="1434118"/>
    <lineage>
        <taxon>Archaea</taxon>
        <taxon>Methanobacteriati</taxon>
        <taxon>Methanobacteriota</taxon>
        <taxon>Stenosarchaea group</taxon>
        <taxon>Methanomicrobia</taxon>
        <taxon>Methanosarcinales</taxon>
        <taxon>Methanosarcinaceae</taxon>
        <taxon>Methanosarcina</taxon>
    </lineage>
</organism>
<keyword evidence="1" id="KW-0812">Transmembrane</keyword>
<evidence type="ECO:0008006" key="4">
    <source>
        <dbReference type="Google" id="ProtNLM"/>
    </source>
</evidence>
<dbReference type="InterPro" id="IPR027417">
    <property type="entry name" value="P-loop_NTPase"/>
</dbReference>
<keyword evidence="1" id="KW-1133">Transmembrane helix</keyword>
<evidence type="ECO:0000256" key="1">
    <source>
        <dbReference type="SAM" id="Phobius"/>
    </source>
</evidence>
<dbReference type="PATRIC" id="fig|1434118.4.peg.3078"/>